<dbReference type="PANTHER" id="PTHR43829:SF9">
    <property type="entry name" value="AQUAPORIN-9"/>
    <property type="match status" value="1"/>
</dbReference>
<keyword evidence="6 11" id="KW-1133">Transmembrane helix</keyword>
<dbReference type="NCBIfam" id="TIGR00861">
    <property type="entry name" value="MIP"/>
    <property type="match status" value="1"/>
</dbReference>
<feature type="transmembrane region" description="Helical" evidence="11">
    <location>
        <begin position="52"/>
        <end position="72"/>
    </location>
</feature>
<keyword evidence="7 11" id="KW-0472">Membrane</keyword>
<dbReference type="CDD" id="cd00333">
    <property type="entry name" value="MIP"/>
    <property type="match status" value="1"/>
</dbReference>
<keyword evidence="4 9" id="KW-0812">Transmembrane</keyword>
<dbReference type="AlphaFoldDB" id="A0A4V3XCB4"/>
<keyword evidence="13" id="KW-1185">Reference proteome</keyword>
<evidence type="ECO:0000256" key="5">
    <source>
        <dbReference type="ARBA" id="ARBA00022737"/>
    </source>
</evidence>
<dbReference type="PROSITE" id="PS00221">
    <property type="entry name" value="MIP"/>
    <property type="match status" value="1"/>
</dbReference>
<evidence type="ECO:0000256" key="1">
    <source>
        <dbReference type="ARBA" id="ARBA00004141"/>
    </source>
</evidence>
<feature type="transmembrane region" description="Helical" evidence="11">
    <location>
        <begin position="92"/>
        <end position="111"/>
    </location>
</feature>
<evidence type="ECO:0008006" key="14">
    <source>
        <dbReference type="Google" id="ProtNLM"/>
    </source>
</evidence>
<evidence type="ECO:0000256" key="2">
    <source>
        <dbReference type="ARBA" id="ARBA00006175"/>
    </source>
</evidence>
<feature type="transmembrane region" description="Helical" evidence="11">
    <location>
        <begin position="279"/>
        <end position="302"/>
    </location>
</feature>
<evidence type="ECO:0000256" key="11">
    <source>
        <dbReference type="SAM" id="Phobius"/>
    </source>
</evidence>
<comment type="caution">
    <text evidence="12">The sequence shown here is derived from an EMBL/GenBank/DDBJ whole genome shotgun (WGS) entry which is preliminary data.</text>
</comment>
<dbReference type="InterPro" id="IPR023271">
    <property type="entry name" value="Aquaporin-like"/>
</dbReference>
<feature type="transmembrane region" description="Helical" evidence="11">
    <location>
        <begin position="141"/>
        <end position="161"/>
    </location>
</feature>
<evidence type="ECO:0000256" key="4">
    <source>
        <dbReference type="ARBA" id="ARBA00022692"/>
    </source>
</evidence>
<dbReference type="PANTHER" id="PTHR43829">
    <property type="entry name" value="AQUAPORIN OR AQUAGLYCEROPORIN RELATED"/>
    <property type="match status" value="1"/>
</dbReference>
<comment type="catalytic activity">
    <reaction evidence="8">
        <text>H2O(in) = H2O(out)</text>
        <dbReference type="Rhea" id="RHEA:29667"/>
        <dbReference type="ChEBI" id="CHEBI:15377"/>
    </reaction>
</comment>
<evidence type="ECO:0000256" key="10">
    <source>
        <dbReference type="SAM" id="MobiDB-lite"/>
    </source>
</evidence>
<keyword evidence="5" id="KW-0677">Repeat</keyword>
<dbReference type="OrthoDB" id="3222at2759"/>
<sequence length="340" mass="36445">MKMNIRQTDDISTADVMSTRDDDDLPNVVDTECFTTFPNGWSRLRHIIREPAAEFIGTMILVLFGTAGNAQGVLFNNPNVSSSPAGDWMSVALGWGLGIDMVSGIGFGALVSGSTSGGHINPAISIALATFRGFPWKKVPIFIIAQLFGGIVGAAITYANYFHAISLFEGGPSIRTVPGTASLFGAYAAPYLSDVSAFWDEFLGTFILLIVLLSVTDKRNGPGVAGFTPLALFFTLFGIGMTFGAQTGFAVNPARDLGPRIFTAMAGYGRGVFNFRHQYWLWCGVLAPILGALVATFLYDLFMYTGSESLLNRPNEASRSRNMRSPDQECPKMPAGASAV</sequence>
<comment type="similarity">
    <text evidence="2 9">Belongs to the MIP/aquaporin (TC 1.A.8) family.</text>
</comment>
<feature type="transmembrane region" description="Helical" evidence="11">
    <location>
        <begin position="197"/>
        <end position="215"/>
    </location>
</feature>
<feature type="transmembrane region" description="Helical" evidence="11">
    <location>
        <begin position="227"/>
        <end position="249"/>
    </location>
</feature>
<dbReference type="EMBL" id="SGPK01000282">
    <property type="protein sequence ID" value="THH05163.1"/>
    <property type="molecule type" value="Genomic_DNA"/>
</dbReference>
<reference evidence="12 13" key="1">
    <citation type="submission" date="2019-02" db="EMBL/GenBank/DDBJ databases">
        <title>Genome sequencing of the rare red list fungi Phellinidium pouzarii.</title>
        <authorList>
            <person name="Buettner E."/>
            <person name="Kellner H."/>
        </authorList>
    </citation>
    <scope>NUCLEOTIDE SEQUENCE [LARGE SCALE GENOMIC DNA]</scope>
    <source>
        <strain evidence="12 13">DSM 108285</strain>
    </source>
</reference>
<accession>A0A4V3XCB4</accession>
<dbReference type="InterPro" id="IPR000425">
    <property type="entry name" value="MIP"/>
</dbReference>
<gene>
    <name evidence="12" type="ORF">EW145_g5003</name>
</gene>
<comment type="subcellular location">
    <subcellularLocation>
        <location evidence="1">Membrane</location>
        <topology evidence="1">Multi-pass membrane protein</topology>
    </subcellularLocation>
</comment>
<proteinExistence type="inferred from homology"/>
<dbReference type="GO" id="GO:0005886">
    <property type="term" value="C:plasma membrane"/>
    <property type="evidence" value="ECO:0007669"/>
    <property type="project" value="TreeGrafter"/>
</dbReference>
<organism evidence="12 13">
    <name type="scientific">Phellinidium pouzarii</name>
    <dbReference type="NCBI Taxonomy" id="167371"/>
    <lineage>
        <taxon>Eukaryota</taxon>
        <taxon>Fungi</taxon>
        <taxon>Dikarya</taxon>
        <taxon>Basidiomycota</taxon>
        <taxon>Agaricomycotina</taxon>
        <taxon>Agaricomycetes</taxon>
        <taxon>Hymenochaetales</taxon>
        <taxon>Hymenochaetaceae</taxon>
        <taxon>Phellinidium</taxon>
    </lineage>
</organism>
<dbReference type="InterPro" id="IPR022357">
    <property type="entry name" value="MIP_CS"/>
</dbReference>
<evidence type="ECO:0000256" key="9">
    <source>
        <dbReference type="RuleBase" id="RU000477"/>
    </source>
</evidence>
<evidence type="ECO:0000256" key="6">
    <source>
        <dbReference type="ARBA" id="ARBA00022989"/>
    </source>
</evidence>
<evidence type="ECO:0000313" key="13">
    <source>
        <dbReference type="Proteomes" id="UP000308199"/>
    </source>
</evidence>
<dbReference type="GO" id="GO:0015254">
    <property type="term" value="F:glycerol channel activity"/>
    <property type="evidence" value="ECO:0007669"/>
    <property type="project" value="TreeGrafter"/>
</dbReference>
<dbReference type="PRINTS" id="PR00783">
    <property type="entry name" value="MINTRINSICP"/>
</dbReference>
<feature type="compositionally biased region" description="Basic and acidic residues" evidence="10">
    <location>
        <begin position="316"/>
        <end position="330"/>
    </location>
</feature>
<dbReference type="InterPro" id="IPR050363">
    <property type="entry name" value="MIP/Aquaporin"/>
</dbReference>
<dbReference type="GO" id="GO:0015250">
    <property type="term" value="F:water channel activity"/>
    <property type="evidence" value="ECO:0007669"/>
    <property type="project" value="TreeGrafter"/>
</dbReference>
<protein>
    <recommendedName>
        <fullName evidence="14">Aquaporin</fullName>
    </recommendedName>
</protein>
<keyword evidence="3 9" id="KW-0813">Transport</keyword>
<evidence type="ECO:0000256" key="7">
    <source>
        <dbReference type="ARBA" id="ARBA00023136"/>
    </source>
</evidence>
<evidence type="ECO:0000256" key="8">
    <source>
        <dbReference type="ARBA" id="ARBA00034651"/>
    </source>
</evidence>
<feature type="region of interest" description="Disordered" evidence="10">
    <location>
        <begin position="313"/>
        <end position="340"/>
    </location>
</feature>
<dbReference type="SUPFAM" id="SSF81338">
    <property type="entry name" value="Aquaporin-like"/>
    <property type="match status" value="1"/>
</dbReference>
<dbReference type="Gene3D" id="1.20.1080.10">
    <property type="entry name" value="Glycerol uptake facilitator protein"/>
    <property type="match status" value="1"/>
</dbReference>
<dbReference type="Proteomes" id="UP000308199">
    <property type="component" value="Unassembled WGS sequence"/>
</dbReference>
<name>A0A4V3XCB4_9AGAM</name>
<dbReference type="Pfam" id="PF00230">
    <property type="entry name" value="MIP"/>
    <property type="match status" value="1"/>
</dbReference>
<evidence type="ECO:0000313" key="12">
    <source>
        <dbReference type="EMBL" id="THH05163.1"/>
    </source>
</evidence>
<evidence type="ECO:0000256" key="3">
    <source>
        <dbReference type="ARBA" id="ARBA00022448"/>
    </source>
</evidence>